<accession>A0ABV6UIF4</accession>
<dbReference type="SUPFAM" id="SSF52980">
    <property type="entry name" value="Restriction endonuclease-like"/>
    <property type="match status" value="1"/>
</dbReference>
<proteinExistence type="predicted"/>
<evidence type="ECO:0000313" key="3">
    <source>
        <dbReference type="Proteomes" id="UP001592528"/>
    </source>
</evidence>
<keyword evidence="2" id="KW-0540">Nuclease</keyword>
<protein>
    <submittedName>
        <fullName evidence="2">Uma2 family endonuclease</fullName>
    </submittedName>
</protein>
<dbReference type="Gene3D" id="3.90.1570.10">
    <property type="entry name" value="tt1808, chain A"/>
    <property type="match status" value="1"/>
</dbReference>
<dbReference type="Pfam" id="PF05685">
    <property type="entry name" value="Uma2"/>
    <property type="match status" value="1"/>
</dbReference>
<organism evidence="2 3">
    <name type="scientific">Streptacidiphilus cavernicola</name>
    <dbReference type="NCBI Taxonomy" id="3342716"/>
    <lineage>
        <taxon>Bacteria</taxon>
        <taxon>Bacillati</taxon>
        <taxon>Actinomycetota</taxon>
        <taxon>Actinomycetes</taxon>
        <taxon>Kitasatosporales</taxon>
        <taxon>Streptomycetaceae</taxon>
        <taxon>Streptacidiphilus</taxon>
    </lineage>
</organism>
<dbReference type="GO" id="GO:0004519">
    <property type="term" value="F:endonuclease activity"/>
    <property type="evidence" value="ECO:0007669"/>
    <property type="project" value="UniProtKB-KW"/>
</dbReference>
<dbReference type="Proteomes" id="UP001592528">
    <property type="component" value="Unassembled WGS sequence"/>
</dbReference>
<dbReference type="CDD" id="cd06260">
    <property type="entry name" value="DUF820-like"/>
    <property type="match status" value="1"/>
</dbReference>
<evidence type="ECO:0000313" key="2">
    <source>
        <dbReference type="EMBL" id="MFC1401235.1"/>
    </source>
</evidence>
<dbReference type="InterPro" id="IPR012296">
    <property type="entry name" value="Nuclease_put_TT1808"/>
</dbReference>
<keyword evidence="2" id="KW-0255">Endonuclease</keyword>
<evidence type="ECO:0000259" key="1">
    <source>
        <dbReference type="Pfam" id="PF05685"/>
    </source>
</evidence>
<dbReference type="PANTHER" id="PTHR35400:SF3">
    <property type="entry name" value="SLL1072 PROTEIN"/>
    <property type="match status" value="1"/>
</dbReference>
<dbReference type="InterPro" id="IPR008538">
    <property type="entry name" value="Uma2"/>
</dbReference>
<sequence>MTEQPIYRHLRAYADHLRPELPMSPHVEISNGQILLTMSPAGAHGLNAKRVTTQLDHQLPDGLIAYTADIEHPGAAKLRRPDVVVVDEDAMDVPGAVDATAVRLAVEIVSPSNPENDYEGKLRDYPVMGIPHYLIIDPRDGTAHHHWKIATEDGPGRYSAHVPYVFGDKITVGDWVIDTGELRRYPESK</sequence>
<dbReference type="PANTHER" id="PTHR35400">
    <property type="entry name" value="SLR1083 PROTEIN"/>
    <property type="match status" value="1"/>
</dbReference>
<keyword evidence="2" id="KW-0378">Hydrolase</keyword>
<feature type="domain" description="Putative restriction endonuclease" evidence="1">
    <location>
        <begin position="21"/>
        <end position="146"/>
    </location>
</feature>
<reference evidence="2 3" key="1">
    <citation type="submission" date="2024-09" db="EMBL/GenBank/DDBJ databases">
        <authorList>
            <person name="Lee S.D."/>
        </authorList>
    </citation>
    <scope>NUCLEOTIDE SEQUENCE [LARGE SCALE GENOMIC DNA]</scope>
    <source>
        <strain evidence="2 3">N1-5</strain>
    </source>
</reference>
<keyword evidence="3" id="KW-1185">Reference proteome</keyword>
<dbReference type="RefSeq" id="WP_030257121.1">
    <property type="nucleotide sequence ID" value="NZ_JBHEZZ010000003.1"/>
</dbReference>
<gene>
    <name evidence="2" type="ORF">ACEZDJ_08035</name>
</gene>
<dbReference type="InterPro" id="IPR011335">
    <property type="entry name" value="Restrct_endonuc-II-like"/>
</dbReference>
<name>A0ABV6UIF4_9ACTN</name>
<dbReference type="EMBL" id="JBHEZZ010000003">
    <property type="protein sequence ID" value="MFC1401235.1"/>
    <property type="molecule type" value="Genomic_DNA"/>
</dbReference>
<comment type="caution">
    <text evidence="2">The sequence shown here is derived from an EMBL/GenBank/DDBJ whole genome shotgun (WGS) entry which is preliminary data.</text>
</comment>